<evidence type="ECO:0000256" key="5">
    <source>
        <dbReference type="ARBA" id="ARBA00050943"/>
    </source>
</evidence>
<evidence type="ECO:0000256" key="7">
    <source>
        <dbReference type="ARBA" id="ARBA00079653"/>
    </source>
</evidence>
<dbReference type="GO" id="GO:0047617">
    <property type="term" value="F:fatty acyl-CoA hydrolase activity"/>
    <property type="evidence" value="ECO:0007669"/>
    <property type="project" value="UniProtKB-EC"/>
</dbReference>
<gene>
    <name evidence="10" type="ORF">BKA10_000798</name>
</gene>
<feature type="domain" description="Acyl-CoA thioesterase-like N-terminal HotDog" evidence="9">
    <location>
        <begin position="36"/>
        <end position="115"/>
    </location>
</feature>
<dbReference type="CDD" id="cd03445">
    <property type="entry name" value="Thioesterase_II_repeat2"/>
    <property type="match status" value="1"/>
</dbReference>
<dbReference type="InterPro" id="IPR042171">
    <property type="entry name" value="Acyl-CoA_hotdog"/>
</dbReference>
<dbReference type="GO" id="GO:0006637">
    <property type="term" value="P:acyl-CoA metabolic process"/>
    <property type="evidence" value="ECO:0007669"/>
    <property type="project" value="InterPro"/>
</dbReference>
<comment type="catalytic activity">
    <reaction evidence="5">
        <text>a fatty acyl-CoA + H2O = a fatty acid + CoA + H(+)</text>
        <dbReference type="Rhea" id="RHEA:16781"/>
        <dbReference type="ChEBI" id="CHEBI:15377"/>
        <dbReference type="ChEBI" id="CHEBI:15378"/>
        <dbReference type="ChEBI" id="CHEBI:28868"/>
        <dbReference type="ChEBI" id="CHEBI:57287"/>
        <dbReference type="ChEBI" id="CHEBI:77636"/>
        <dbReference type="EC" id="3.1.2.20"/>
    </reaction>
    <physiologicalReaction direction="left-to-right" evidence="5">
        <dbReference type="Rhea" id="RHEA:16782"/>
    </physiologicalReaction>
</comment>
<keyword evidence="11" id="KW-1185">Reference proteome</keyword>
<dbReference type="PANTHER" id="PTHR11066">
    <property type="entry name" value="ACYL-COA THIOESTERASE"/>
    <property type="match status" value="1"/>
</dbReference>
<accession>A0AA40VL20</accession>
<organism evidence="10 11">
    <name type="scientific">Microbacterium invictum</name>
    <dbReference type="NCBI Taxonomy" id="515415"/>
    <lineage>
        <taxon>Bacteria</taxon>
        <taxon>Bacillati</taxon>
        <taxon>Actinomycetota</taxon>
        <taxon>Actinomycetes</taxon>
        <taxon>Micrococcales</taxon>
        <taxon>Microbacteriaceae</taxon>
        <taxon>Microbacterium</taxon>
    </lineage>
</organism>
<feature type="domain" description="Acyl-CoA thioesterase 2 C-terminal" evidence="8">
    <location>
        <begin position="153"/>
        <end position="283"/>
    </location>
</feature>
<dbReference type="CDD" id="cd03444">
    <property type="entry name" value="Thioesterase_II_repeat1"/>
    <property type="match status" value="1"/>
</dbReference>
<protein>
    <recommendedName>
        <fullName evidence="6">Acyl-CoA thioesterase 2</fullName>
    </recommendedName>
    <alternativeName>
        <fullName evidence="7">Thioesterase II</fullName>
    </alternativeName>
</protein>
<dbReference type="Pfam" id="PF13622">
    <property type="entry name" value="4HBT_3"/>
    <property type="match status" value="1"/>
</dbReference>
<dbReference type="GO" id="GO:0009062">
    <property type="term" value="P:fatty acid catabolic process"/>
    <property type="evidence" value="ECO:0007669"/>
    <property type="project" value="TreeGrafter"/>
</dbReference>
<evidence type="ECO:0000313" key="11">
    <source>
        <dbReference type="Proteomes" id="UP000549113"/>
    </source>
</evidence>
<comment type="similarity">
    <text evidence="1">Belongs to the C/M/P thioester hydrolase family.</text>
</comment>
<dbReference type="AlphaFoldDB" id="A0AA40VL20"/>
<evidence type="ECO:0000256" key="3">
    <source>
        <dbReference type="ARBA" id="ARBA00022801"/>
    </source>
</evidence>
<reference evidence="10 11" key="1">
    <citation type="submission" date="2020-08" db="EMBL/GenBank/DDBJ databases">
        <title>Sequencing the genomes of 1000 actinobacteria strains.</title>
        <authorList>
            <person name="Klenk H.-P."/>
        </authorList>
    </citation>
    <scope>NUCLEOTIDE SEQUENCE [LARGE SCALE GENOMIC DNA]</scope>
    <source>
        <strain evidence="10 11">DSM 19600</strain>
    </source>
</reference>
<dbReference type="FunFam" id="2.40.160.210:FF:000001">
    <property type="entry name" value="Acyl-CoA thioesterase II"/>
    <property type="match status" value="1"/>
</dbReference>
<name>A0AA40VL20_9MICO</name>
<dbReference type="Gene3D" id="2.40.160.210">
    <property type="entry name" value="Acyl-CoA thioesterase, double hotdog domain"/>
    <property type="match status" value="1"/>
</dbReference>
<dbReference type="SUPFAM" id="SSF54637">
    <property type="entry name" value="Thioesterase/thiol ester dehydrase-isomerase"/>
    <property type="match status" value="2"/>
</dbReference>
<dbReference type="Proteomes" id="UP000549113">
    <property type="component" value="Unassembled WGS sequence"/>
</dbReference>
<dbReference type="EMBL" id="JACIFH010000001">
    <property type="protein sequence ID" value="MBB4139004.1"/>
    <property type="molecule type" value="Genomic_DNA"/>
</dbReference>
<dbReference type="InterPro" id="IPR029069">
    <property type="entry name" value="HotDog_dom_sf"/>
</dbReference>
<dbReference type="Pfam" id="PF02551">
    <property type="entry name" value="Acyl_CoA_thio"/>
    <property type="match status" value="1"/>
</dbReference>
<proteinExistence type="inferred from homology"/>
<evidence type="ECO:0000259" key="9">
    <source>
        <dbReference type="Pfam" id="PF13622"/>
    </source>
</evidence>
<sequence length="291" mass="32031">MSEDVDPVAAMLAVLTLDSGDARTTEDIFTGVSQVMPTGRVFGGQVLAQAVIAAERTMPPDRTVHSMHGYFLRPGDASSGITFSVDRIHDGRSFSTRRTQAFQDGLPIFSMIASFETDSPGLDHQAAMPTGIPQPEDLPNVEDHLSGLHPMTKRFFTDRPVELRHIPSPIYGAVEGPPAPRQAVWMRTRRELPDDPRLHRAALAYMSDLSIQESVLRAHGVTWSHPGLKVASLDHAMWWHRPGRVDDWLLYDQESPSARGGRGLATGRIFTRDGVLIATVAQEIMARIPGQ</sequence>
<comment type="caution">
    <text evidence="10">The sequence shown here is derived from an EMBL/GenBank/DDBJ whole genome shotgun (WGS) entry which is preliminary data.</text>
</comment>
<keyword evidence="3 10" id="KW-0378">Hydrolase</keyword>
<dbReference type="InterPro" id="IPR025652">
    <property type="entry name" value="TesB_C"/>
</dbReference>
<comment type="subunit">
    <text evidence="2">Homotetramer.</text>
</comment>
<dbReference type="InterPro" id="IPR049449">
    <property type="entry name" value="TesB_ACOT8-like_N"/>
</dbReference>
<evidence type="ECO:0000256" key="6">
    <source>
        <dbReference type="ARBA" id="ARBA00071120"/>
    </source>
</evidence>
<evidence type="ECO:0000313" key="10">
    <source>
        <dbReference type="EMBL" id="MBB4139004.1"/>
    </source>
</evidence>
<keyword evidence="4" id="KW-0443">Lipid metabolism</keyword>
<dbReference type="PANTHER" id="PTHR11066:SF34">
    <property type="entry name" value="ACYL-COENZYME A THIOESTERASE 8"/>
    <property type="match status" value="1"/>
</dbReference>
<evidence type="ECO:0000259" key="8">
    <source>
        <dbReference type="Pfam" id="PF02551"/>
    </source>
</evidence>
<evidence type="ECO:0000256" key="2">
    <source>
        <dbReference type="ARBA" id="ARBA00011881"/>
    </source>
</evidence>
<dbReference type="InterPro" id="IPR003703">
    <property type="entry name" value="Acyl_CoA_thio"/>
</dbReference>
<evidence type="ECO:0000256" key="4">
    <source>
        <dbReference type="ARBA" id="ARBA00023098"/>
    </source>
</evidence>
<evidence type="ECO:0000256" key="1">
    <source>
        <dbReference type="ARBA" id="ARBA00006538"/>
    </source>
</evidence>